<feature type="domain" description="Amphi-Trp" evidence="2">
    <location>
        <begin position="12"/>
        <end position="95"/>
    </location>
</feature>
<feature type="region of interest" description="Disordered" evidence="1">
    <location>
        <begin position="89"/>
        <end position="110"/>
    </location>
</feature>
<evidence type="ECO:0000259" key="2">
    <source>
        <dbReference type="Pfam" id="PF20068"/>
    </source>
</evidence>
<dbReference type="GeneID" id="32895914"/>
<dbReference type="InterPro" id="IPR027598">
    <property type="entry name" value="Amphi-Trp_dom"/>
</dbReference>
<proteinExistence type="predicted"/>
<dbReference type="NCBIfam" id="TIGR04354">
    <property type="entry name" value="amphi-Trp"/>
    <property type="match status" value="1"/>
</dbReference>
<gene>
    <name evidence="3" type="ORF">B1756_17535</name>
</gene>
<feature type="compositionally biased region" description="Acidic residues" evidence="1">
    <location>
        <begin position="95"/>
        <end position="110"/>
    </location>
</feature>
<sequence>MTDEENEQAEREEELIEVELSRSPDDVAAALRAIADDLEEGNQITIEVSDESATVDPPTGDLEYEVELEREPGNDGDEIELEIELEWVVPHESADGESDGDADDEAEPEE</sequence>
<dbReference type="AlphaFoldDB" id="A0A2Z2I0Z5"/>
<organism evidence="3 4">
    <name type="scientific">Natrarchaeobaculum aegyptiacum</name>
    <dbReference type="NCBI Taxonomy" id="745377"/>
    <lineage>
        <taxon>Archaea</taxon>
        <taxon>Methanobacteriati</taxon>
        <taxon>Methanobacteriota</taxon>
        <taxon>Stenosarchaea group</taxon>
        <taxon>Halobacteria</taxon>
        <taxon>Halobacteriales</taxon>
        <taxon>Natrialbaceae</taxon>
        <taxon>Natrarchaeobaculum</taxon>
    </lineage>
</organism>
<dbReference type="KEGG" id="naj:B1756_17535"/>
<dbReference type="EMBL" id="CP019893">
    <property type="protein sequence ID" value="ARS91344.1"/>
    <property type="molecule type" value="Genomic_DNA"/>
</dbReference>
<evidence type="ECO:0000256" key="1">
    <source>
        <dbReference type="SAM" id="MobiDB-lite"/>
    </source>
</evidence>
<dbReference type="RefSeq" id="WP_086889712.1">
    <property type="nucleotide sequence ID" value="NZ_CP019893.1"/>
</dbReference>
<keyword evidence="4" id="KW-1185">Reference proteome</keyword>
<dbReference type="OrthoDB" id="384954at2157"/>
<reference evidence="4" key="1">
    <citation type="submission" date="2017-02" db="EMBL/GenBank/DDBJ databases">
        <title>Natronthermophilus aegyptiacus gen. nov.,sp. nov., an aerobic, extremely halophilic alkalithermophilic archaeon isolated from the athalassohaline Wadi An Natrun, Egypt.</title>
        <authorList>
            <person name="Zhao B."/>
        </authorList>
    </citation>
    <scope>NUCLEOTIDE SEQUENCE [LARGE SCALE GENOMIC DNA]</scope>
    <source>
        <strain evidence="4">JW/NM-HA 15</strain>
    </source>
</reference>
<dbReference type="Pfam" id="PF20068">
    <property type="entry name" value="Amphi-Trp"/>
    <property type="match status" value="1"/>
</dbReference>
<accession>A0A2Z2I0Z5</accession>
<evidence type="ECO:0000313" key="3">
    <source>
        <dbReference type="EMBL" id="ARS91344.1"/>
    </source>
</evidence>
<evidence type="ECO:0000313" key="4">
    <source>
        <dbReference type="Proteomes" id="UP000250088"/>
    </source>
</evidence>
<name>A0A2Z2I0Z5_9EURY</name>
<protein>
    <submittedName>
        <fullName evidence="3">Amphi-Trp domain-containing protein</fullName>
    </submittedName>
</protein>
<dbReference type="Proteomes" id="UP000250088">
    <property type="component" value="Chromosome"/>
</dbReference>